<accession>A0A2U2DMX2</accession>
<evidence type="ECO:0000259" key="7">
    <source>
        <dbReference type="Pfam" id="PF14748"/>
    </source>
</evidence>
<keyword evidence="9" id="KW-1185">Reference proteome</keyword>
<gene>
    <name evidence="4" type="primary">proC</name>
    <name evidence="8" type="ORF">DEM27_19260</name>
</gene>
<feature type="binding site" evidence="5">
    <location>
        <begin position="21"/>
        <end position="27"/>
    </location>
    <ligand>
        <name>NADP(+)</name>
        <dbReference type="ChEBI" id="CHEBI:58349"/>
    </ligand>
</feature>
<dbReference type="InterPro" id="IPR028939">
    <property type="entry name" value="P5C_Rdtase_cat_N"/>
</dbReference>
<feature type="domain" description="Pyrroline-5-carboxylate reductase catalytic N-terminal" evidence="6">
    <location>
        <begin position="17"/>
        <end position="104"/>
    </location>
</feature>
<dbReference type="EMBL" id="QFBC01000009">
    <property type="protein sequence ID" value="PWE54657.1"/>
    <property type="molecule type" value="Genomic_DNA"/>
</dbReference>
<dbReference type="GO" id="GO:0005737">
    <property type="term" value="C:cytoplasm"/>
    <property type="evidence" value="ECO:0007669"/>
    <property type="project" value="UniProtKB-SubCell"/>
</dbReference>
<evidence type="ECO:0000256" key="2">
    <source>
        <dbReference type="ARBA" id="ARBA00022857"/>
    </source>
</evidence>
<dbReference type="HAMAP" id="MF_01925">
    <property type="entry name" value="P5C_reductase"/>
    <property type="match status" value="1"/>
</dbReference>
<comment type="pathway">
    <text evidence="4">Amino-acid biosynthesis; L-proline biosynthesis; L-proline from L-glutamate 5-semialdehyde: step 1/1.</text>
</comment>
<evidence type="ECO:0000313" key="9">
    <source>
        <dbReference type="Proteomes" id="UP000245252"/>
    </source>
</evidence>
<evidence type="ECO:0000313" key="8">
    <source>
        <dbReference type="EMBL" id="PWE54657.1"/>
    </source>
</evidence>
<sequence>MDTDRSEGKVGAGKGLRIGVIGGAGWLGGAIAHAVLDARIVEPQDLSLSYRSHCPDRFPGSFWTADNQALADRSDVVILSVRPADWHGLTVRAEGRLVLSVMAGIRLAALGAQHRTGRVVRTLPNAAAEVRKSYTPWIASPGVDEADKAVVRAIFDACGVQDEVRSEAEIDYLTGLTGSGPAFPALLADAMMSDAIARGLSPHVARRAVNTLLIGAGRLLEQRDDCPADTVQTFLDYRGTTAAAIEAMRQAGLAQAVSHGLAAALQASVSMGEAS</sequence>
<dbReference type="Gene3D" id="1.10.3730.10">
    <property type="entry name" value="ProC C-terminal domain-like"/>
    <property type="match status" value="1"/>
</dbReference>
<comment type="subcellular location">
    <subcellularLocation>
        <location evidence="4">Cytoplasm</location>
    </subcellularLocation>
</comment>
<keyword evidence="2 4" id="KW-0521">NADP</keyword>
<comment type="similarity">
    <text evidence="1 4">Belongs to the pyrroline-5-carboxylate reductase family.</text>
</comment>
<dbReference type="InterPro" id="IPR029036">
    <property type="entry name" value="P5CR_dimer"/>
</dbReference>
<dbReference type="GO" id="GO:0004735">
    <property type="term" value="F:pyrroline-5-carboxylate reductase activity"/>
    <property type="evidence" value="ECO:0007669"/>
    <property type="project" value="UniProtKB-UniRule"/>
</dbReference>
<dbReference type="UniPathway" id="UPA00098">
    <property type="reaction ID" value="UER00361"/>
</dbReference>
<dbReference type="Pfam" id="PF03807">
    <property type="entry name" value="F420_oxidored"/>
    <property type="match status" value="1"/>
</dbReference>
<dbReference type="InterPro" id="IPR008927">
    <property type="entry name" value="6-PGluconate_DH-like_C_sf"/>
</dbReference>
<evidence type="ECO:0000256" key="1">
    <source>
        <dbReference type="ARBA" id="ARBA00005525"/>
    </source>
</evidence>
<dbReference type="OrthoDB" id="8418678at2"/>
<comment type="catalytic activity">
    <reaction evidence="4">
        <text>L-proline + NADP(+) = (S)-1-pyrroline-5-carboxylate + NADPH + 2 H(+)</text>
        <dbReference type="Rhea" id="RHEA:14109"/>
        <dbReference type="ChEBI" id="CHEBI:15378"/>
        <dbReference type="ChEBI" id="CHEBI:17388"/>
        <dbReference type="ChEBI" id="CHEBI:57783"/>
        <dbReference type="ChEBI" id="CHEBI:58349"/>
        <dbReference type="ChEBI" id="CHEBI:60039"/>
        <dbReference type="EC" id="1.5.1.2"/>
    </reaction>
</comment>
<dbReference type="Proteomes" id="UP000245252">
    <property type="component" value="Unassembled WGS sequence"/>
</dbReference>
<comment type="catalytic activity">
    <reaction evidence="4">
        <text>L-proline + NAD(+) = (S)-1-pyrroline-5-carboxylate + NADH + 2 H(+)</text>
        <dbReference type="Rhea" id="RHEA:14105"/>
        <dbReference type="ChEBI" id="CHEBI:15378"/>
        <dbReference type="ChEBI" id="CHEBI:17388"/>
        <dbReference type="ChEBI" id="CHEBI:57540"/>
        <dbReference type="ChEBI" id="CHEBI:57945"/>
        <dbReference type="ChEBI" id="CHEBI:60039"/>
        <dbReference type="EC" id="1.5.1.2"/>
    </reaction>
</comment>
<feature type="domain" description="Pyrroline-5-carboxylate reductase dimerisation" evidence="7">
    <location>
        <begin position="167"/>
        <end position="269"/>
    </location>
</feature>
<organism evidence="8 9">
    <name type="scientific">Metarhizobium album</name>
    <dbReference type="NCBI Taxonomy" id="2182425"/>
    <lineage>
        <taxon>Bacteria</taxon>
        <taxon>Pseudomonadati</taxon>
        <taxon>Pseudomonadota</taxon>
        <taxon>Alphaproteobacteria</taxon>
        <taxon>Hyphomicrobiales</taxon>
        <taxon>Rhizobiaceae</taxon>
        <taxon>Metarhizobium</taxon>
    </lineage>
</organism>
<keyword evidence="4" id="KW-0963">Cytoplasm</keyword>
<dbReference type="Pfam" id="PF14748">
    <property type="entry name" value="P5CR_dimer"/>
    <property type="match status" value="1"/>
</dbReference>
<feature type="binding site" evidence="5">
    <location>
        <position position="67"/>
    </location>
    <ligand>
        <name>NADPH</name>
        <dbReference type="ChEBI" id="CHEBI:57783"/>
    </ligand>
</feature>
<dbReference type="PANTHER" id="PTHR11645">
    <property type="entry name" value="PYRROLINE-5-CARBOXYLATE REDUCTASE"/>
    <property type="match status" value="1"/>
</dbReference>
<dbReference type="GO" id="GO:0055129">
    <property type="term" value="P:L-proline biosynthetic process"/>
    <property type="evidence" value="ECO:0007669"/>
    <property type="project" value="UniProtKB-UniRule"/>
</dbReference>
<dbReference type="SUPFAM" id="SSF48179">
    <property type="entry name" value="6-phosphogluconate dehydrogenase C-terminal domain-like"/>
    <property type="match status" value="1"/>
</dbReference>
<keyword evidence="4" id="KW-0641">Proline biosynthesis</keyword>
<dbReference type="PIRSF" id="PIRSF000193">
    <property type="entry name" value="Pyrrol-5-carb_rd"/>
    <property type="match status" value="1"/>
</dbReference>
<evidence type="ECO:0000259" key="6">
    <source>
        <dbReference type="Pfam" id="PF03807"/>
    </source>
</evidence>
<name>A0A2U2DMX2_9HYPH</name>
<comment type="function">
    <text evidence="4">Catalyzes the reduction of 1-pyrroline-5-carboxylate (PCA) to L-proline.</text>
</comment>
<proteinExistence type="inferred from homology"/>
<dbReference type="EC" id="1.5.1.2" evidence="4"/>
<dbReference type="PANTHER" id="PTHR11645:SF0">
    <property type="entry name" value="PYRROLINE-5-CARBOXYLATE REDUCTASE 3"/>
    <property type="match status" value="1"/>
</dbReference>
<dbReference type="RefSeq" id="WP_109459877.1">
    <property type="nucleotide sequence ID" value="NZ_QFBC01000009.1"/>
</dbReference>
<dbReference type="Gene3D" id="3.40.50.720">
    <property type="entry name" value="NAD(P)-binding Rossmann-like Domain"/>
    <property type="match status" value="1"/>
</dbReference>
<keyword evidence="3 4" id="KW-0560">Oxidoreductase</keyword>
<keyword evidence="4" id="KW-0028">Amino-acid biosynthesis</keyword>
<dbReference type="InterPro" id="IPR036291">
    <property type="entry name" value="NAD(P)-bd_dom_sf"/>
</dbReference>
<evidence type="ECO:0000256" key="4">
    <source>
        <dbReference type="HAMAP-Rule" id="MF_01925"/>
    </source>
</evidence>
<comment type="caution">
    <text evidence="8">The sequence shown here is derived from an EMBL/GenBank/DDBJ whole genome shotgun (WGS) entry which is preliminary data.</text>
</comment>
<reference evidence="8 9" key="1">
    <citation type="submission" date="2018-05" db="EMBL/GenBank/DDBJ databases">
        <title>The draft genome of strain NS-104.</title>
        <authorList>
            <person name="Hang P."/>
            <person name="Jiang J."/>
        </authorList>
    </citation>
    <scope>NUCLEOTIDE SEQUENCE [LARGE SCALE GENOMIC DNA]</scope>
    <source>
        <strain evidence="8 9">NS-104</strain>
    </source>
</reference>
<evidence type="ECO:0000256" key="5">
    <source>
        <dbReference type="PIRSR" id="PIRSR000193-1"/>
    </source>
</evidence>
<dbReference type="SUPFAM" id="SSF51735">
    <property type="entry name" value="NAD(P)-binding Rossmann-fold domains"/>
    <property type="match status" value="1"/>
</dbReference>
<protein>
    <recommendedName>
        <fullName evidence="4">Pyrroline-5-carboxylate reductase</fullName>
        <shortName evidence="4">P5C reductase</shortName>
        <shortName evidence="4">P5CR</shortName>
        <ecNumber evidence="4">1.5.1.2</ecNumber>
    </recommendedName>
    <alternativeName>
        <fullName evidence="4">PCA reductase</fullName>
    </alternativeName>
</protein>
<dbReference type="InterPro" id="IPR000304">
    <property type="entry name" value="Pyrroline-COOH_reductase"/>
</dbReference>
<evidence type="ECO:0000256" key="3">
    <source>
        <dbReference type="ARBA" id="ARBA00023002"/>
    </source>
</evidence>
<dbReference type="AlphaFoldDB" id="A0A2U2DMX2"/>